<dbReference type="Proteomes" id="UP000270673">
    <property type="component" value="Chromosome"/>
</dbReference>
<dbReference type="Gene3D" id="1.10.10.10">
    <property type="entry name" value="Winged helix-like DNA-binding domain superfamily/Winged helix DNA-binding domain"/>
    <property type="match status" value="1"/>
</dbReference>
<dbReference type="GO" id="GO:0006355">
    <property type="term" value="P:regulation of DNA-templated transcription"/>
    <property type="evidence" value="ECO:0007669"/>
    <property type="project" value="InterPro"/>
</dbReference>
<dbReference type="PANTHER" id="PTHR44688:SF16">
    <property type="entry name" value="DNA-BINDING TRANSCRIPTIONAL ACTIVATOR DEVR_DOSR"/>
    <property type="match status" value="1"/>
</dbReference>
<dbReference type="AlphaFoldDB" id="A0A3Q9IPW1"/>
<reference evidence="5 6" key="1">
    <citation type="submission" date="2018-10" db="EMBL/GenBank/DDBJ databases">
        <title>Butyricimonas faecalis sp. nov., isolated from human faeces and emended description of the genus Butyricimonas.</title>
        <authorList>
            <person name="Le Roy T."/>
            <person name="Van der Smissen P."/>
            <person name="Paquot A."/>
            <person name="Delzenne N."/>
            <person name="Muccioli G."/>
            <person name="Collet J.-F."/>
            <person name="Cani P.D."/>
        </authorList>
    </citation>
    <scope>NUCLEOTIDE SEQUENCE [LARGE SCALE GENOMIC DNA]</scope>
    <source>
        <strain evidence="5 6">H184</strain>
    </source>
</reference>
<sequence length="264" mass="30920">MESNMTTKSSFVSSHPFHIFDTEDSIDYSERNQHFIQCLKAFEAFMDIDAYILDYMNKKILYVTKGSSLFFENTLDDIQREGYLYFEKFIHEKDIEARAPCNRRVFEYFYSLPLNKRLNFNGYYTYDLRVRDRRGKMVLINQKITILDLTNDGIIRLTLCVISYPTAEKPGNAYLKLNDNSVVWQYIPSIDKFVEVKTQRLTSKAMMILKLASNGKTETEMAGILGISLPTVKYHKKKIFARIGVKNTAEAIQWMNNQKKLVKR</sequence>
<name>A0A3Q9IPW1_9BACT</name>
<dbReference type="OrthoDB" id="1727128at2"/>
<evidence type="ECO:0000256" key="3">
    <source>
        <dbReference type="ARBA" id="ARBA00023163"/>
    </source>
</evidence>
<keyword evidence="2" id="KW-0238">DNA-binding</keyword>
<dbReference type="PROSITE" id="PS50043">
    <property type="entry name" value="HTH_LUXR_2"/>
    <property type="match status" value="1"/>
</dbReference>
<dbReference type="SUPFAM" id="SSF46894">
    <property type="entry name" value="C-terminal effector domain of the bipartite response regulators"/>
    <property type="match status" value="1"/>
</dbReference>
<organism evidence="5 6">
    <name type="scientific">Butyricimonas faecalis</name>
    <dbReference type="NCBI Taxonomy" id="2093856"/>
    <lineage>
        <taxon>Bacteria</taxon>
        <taxon>Pseudomonadati</taxon>
        <taxon>Bacteroidota</taxon>
        <taxon>Bacteroidia</taxon>
        <taxon>Bacteroidales</taxon>
        <taxon>Odoribacteraceae</taxon>
        <taxon>Butyricimonas</taxon>
    </lineage>
</organism>
<dbReference type="InterPro" id="IPR000792">
    <property type="entry name" value="Tscrpt_reg_LuxR_C"/>
</dbReference>
<gene>
    <name evidence="5" type="ORF">D8S85_05675</name>
</gene>
<evidence type="ECO:0000259" key="4">
    <source>
        <dbReference type="PROSITE" id="PS50043"/>
    </source>
</evidence>
<dbReference type="PANTHER" id="PTHR44688">
    <property type="entry name" value="DNA-BINDING TRANSCRIPTIONAL ACTIVATOR DEVR_DOSR"/>
    <property type="match status" value="1"/>
</dbReference>
<feature type="domain" description="HTH luxR-type" evidence="4">
    <location>
        <begin position="194"/>
        <end position="259"/>
    </location>
</feature>
<dbReference type="KEGG" id="buy:D8S85_05675"/>
<dbReference type="InterPro" id="IPR016032">
    <property type="entry name" value="Sig_transdc_resp-reg_C-effctor"/>
</dbReference>
<keyword evidence="1" id="KW-0805">Transcription regulation</keyword>
<dbReference type="EMBL" id="CP032819">
    <property type="protein sequence ID" value="AZS29093.1"/>
    <property type="molecule type" value="Genomic_DNA"/>
</dbReference>
<evidence type="ECO:0000313" key="5">
    <source>
        <dbReference type="EMBL" id="AZS29093.1"/>
    </source>
</evidence>
<keyword evidence="3" id="KW-0804">Transcription</keyword>
<accession>A0A3Q9IPW1</accession>
<protein>
    <submittedName>
        <fullName evidence="5">LuxR family transcriptional regulator</fullName>
    </submittedName>
</protein>
<keyword evidence="6" id="KW-1185">Reference proteome</keyword>
<dbReference type="CDD" id="cd06170">
    <property type="entry name" value="LuxR_C_like"/>
    <property type="match status" value="1"/>
</dbReference>
<dbReference type="PRINTS" id="PR00038">
    <property type="entry name" value="HTHLUXR"/>
</dbReference>
<evidence type="ECO:0000256" key="2">
    <source>
        <dbReference type="ARBA" id="ARBA00023125"/>
    </source>
</evidence>
<dbReference type="GO" id="GO:0003677">
    <property type="term" value="F:DNA binding"/>
    <property type="evidence" value="ECO:0007669"/>
    <property type="project" value="UniProtKB-KW"/>
</dbReference>
<proteinExistence type="predicted"/>
<dbReference type="Pfam" id="PF00196">
    <property type="entry name" value="GerE"/>
    <property type="match status" value="1"/>
</dbReference>
<dbReference type="Gene3D" id="3.30.450.20">
    <property type="entry name" value="PAS domain"/>
    <property type="match status" value="1"/>
</dbReference>
<evidence type="ECO:0000313" key="6">
    <source>
        <dbReference type="Proteomes" id="UP000270673"/>
    </source>
</evidence>
<dbReference type="SMART" id="SM00421">
    <property type="entry name" value="HTH_LUXR"/>
    <property type="match status" value="1"/>
</dbReference>
<dbReference type="InterPro" id="IPR036388">
    <property type="entry name" value="WH-like_DNA-bd_sf"/>
</dbReference>
<evidence type="ECO:0000256" key="1">
    <source>
        <dbReference type="ARBA" id="ARBA00023015"/>
    </source>
</evidence>